<dbReference type="EMBL" id="QUMQ01000001">
    <property type="protein sequence ID" value="REG00409.1"/>
    <property type="molecule type" value="Genomic_DNA"/>
</dbReference>
<reference evidence="1 2" key="1">
    <citation type="submission" date="2018-08" db="EMBL/GenBank/DDBJ databases">
        <title>Sequencing the genomes of 1000 actinobacteria strains.</title>
        <authorList>
            <person name="Klenk H.-P."/>
        </authorList>
    </citation>
    <scope>NUCLEOTIDE SEQUENCE [LARGE SCALE GENOMIC DNA]</scope>
    <source>
        <strain evidence="1 2">DSM 44099</strain>
    </source>
</reference>
<proteinExistence type="predicted"/>
<comment type="caution">
    <text evidence="1">The sequence shown here is derived from an EMBL/GenBank/DDBJ whole genome shotgun (WGS) entry which is preliminary data.</text>
</comment>
<gene>
    <name evidence="1" type="ORF">DFJ67_6462</name>
</gene>
<organism evidence="1 2">
    <name type="scientific">Asanoa ferruginea</name>
    <dbReference type="NCBI Taxonomy" id="53367"/>
    <lineage>
        <taxon>Bacteria</taxon>
        <taxon>Bacillati</taxon>
        <taxon>Actinomycetota</taxon>
        <taxon>Actinomycetes</taxon>
        <taxon>Micromonosporales</taxon>
        <taxon>Micromonosporaceae</taxon>
        <taxon>Asanoa</taxon>
    </lineage>
</organism>
<dbReference type="Proteomes" id="UP000256913">
    <property type="component" value="Unassembled WGS sequence"/>
</dbReference>
<evidence type="ECO:0000313" key="1">
    <source>
        <dbReference type="EMBL" id="REG00409.1"/>
    </source>
</evidence>
<evidence type="ECO:0000313" key="2">
    <source>
        <dbReference type="Proteomes" id="UP000256913"/>
    </source>
</evidence>
<evidence type="ECO:0008006" key="3">
    <source>
        <dbReference type="Google" id="ProtNLM"/>
    </source>
</evidence>
<protein>
    <recommendedName>
        <fullName evidence="3">Asp23/Gls24 family envelope stress response protein</fullName>
    </recommendedName>
</protein>
<keyword evidence="2" id="KW-1185">Reference proteome</keyword>
<dbReference type="AlphaFoldDB" id="A0A3D9ZSN9"/>
<accession>A0A3D9ZSN9</accession>
<sequence length="107" mass="11355">MTAQPMTDVDATIDGVDVDRLAAAAEDCPAVDALVDGPPAGAATYLPRRRVTGIRIEDDVVTIQVRLRWGSTVGQLAQQVWSAVPPLVGRHRVDIVVADITEPATRG</sequence>
<name>A0A3D9ZSN9_9ACTN</name>